<accession>A0A240C744</accession>
<evidence type="ECO:0000313" key="2">
    <source>
        <dbReference type="Proteomes" id="UP000215134"/>
    </source>
</evidence>
<protein>
    <submittedName>
        <fullName evidence="1">Uncharacterized protein</fullName>
    </submittedName>
</protein>
<dbReference type="KEGG" id="sfj:SAMEA4384070_3273"/>
<keyword evidence="2" id="KW-1185">Reference proteome</keyword>
<dbReference type="Proteomes" id="UP000215134">
    <property type="component" value="Chromosome 1"/>
</dbReference>
<dbReference type="STRING" id="1411141.GCA_001590885_01550"/>
<dbReference type="AlphaFoldDB" id="A0A240C744"/>
<sequence>MKLSFCTDSLGHLPFEAMLDHLCSRWRTSVAALQQSLSR</sequence>
<name>A0A240C744_SERFI</name>
<organism evidence="1 2">
    <name type="scientific">Serratia ficaria</name>
    <dbReference type="NCBI Taxonomy" id="61651"/>
    <lineage>
        <taxon>Bacteria</taxon>
        <taxon>Pseudomonadati</taxon>
        <taxon>Pseudomonadota</taxon>
        <taxon>Gammaproteobacteria</taxon>
        <taxon>Enterobacterales</taxon>
        <taxon>Yersiniaceae</taxon>
        <taxon>Serratia</taxon>
    </lineage>
</organism>
<gene>
    <name evidence="1" type="ORF">SAMEA4384070_03273</name>
</gene>
<dbReference type="EMBL" id="LT906479">
    <property type="protein sequence ID" value="SNW03392.1"/>
    <property type="molecule type" value="Genomic_DNA"/>
</dbReference>
<proteinExistence type="predicted"/>
<evidence type="ECO:0000313" key="1">
    <source>
        <dbReference type="EMBL" id="SNW03392.1"/>
    </source>
</evidence>
<reference evidence="1 2" key="1">
    <citation type="submission" date="2017-06" db="EMBL/GenBank/DDBJ databases">
        <authorList>
            <consortium name="Pathogen Informatics"/>
        </authorList>
    </citation>
    <scope>NUCLEOTIDE SEQUENCE [LARGE SCALE GENOMIC DNA]</scope>
    <source>
        <strain evidence="1 2">NCTC12148</strain>
    </source>
</reference>